<evidence type="ECO:0000313" key="2">
    <source>
        <dbReference type="Proteomes" id="UP000029839"/>
    </source>
</evidence>
<name>A0A0A0BXK7_9CELL</name>
<reference evidence="1 2" key="1">
    <citation type="submission" date="2013-08" db="EMBL/GenBank/DDBJ databases">
        <title>Genome sequencing of Cellulomonas carbonis T26.</title>
        <authorList>
            <person name="Chen F."/>
            <person name="Li Y."/>
            <person name="Wang G."/>
        </authorList>
    </citation>
    <scope>NUCLEOTIDE SEQUENCE [LARGE SCALE GENOMIC DNA]</scope>
    <source>
        <strain evidence="1 2">T26</strain>
    </source>
</reference>
<sequence>MLSSYLLTGLLLLGGAAALTIELGRPVEKRNVGTAAGLVIAAAGQATGAKLARDGARSQTRTLCRQVDAGLRRYETAIAQLDEQRRQMQRFEDPHRRAPDDVAAEQQYAAAIEAVRTRWDTLVTMRDALLETIAEATTELPDDVRATLTRLRDEVSTGGAAISSVAAVSEPARAAFLDAAREHAGVTLR</sequence>
<dbReference type="AlphaFoldDB" id="A0A0A0BXK7"/>
<evidence type="ECO:0000313" key="1">
    <source>
        <dbReference type="EMBL" id="KGM12685.1"/>
    </source>
</evidence>
<accession>A0A0A0BXK7</accession>
<comment type="caution">
    <text evidence="1">The sequence shown here is derived from an EMBL/GenBank/DDBJ whole genome shotgun (WGS) entry which is preliminary data.</text>
</comment>
<dbReference type="Proteomes" id="UP000029839">
    <property type="component" value="Unassembled WGS sequence"/>
</dbReference>
<organism evidence="1 2">
    <name type="scientific">Cellulomonas carbonis T26</name>
    <dbReference type="NCBI Taxonomy" id="947969"/>
    <lineage>
        <taxon>Bacteria</taxon>
        <taxon>Bacillati</taxon>
        <taxon>Actinomycetota</taxon>
        <taxon>Actinomycetes</taxon>
        <taxon>Micrococcales</taxon>
        <taxon>Cellulomonadaceae</taxon>
        <taxon>Cellulomonas</taxon>
    </lineage>
</organism>
<dbReference type="EMBL" id="AXCY01000002">
    <property type="protein sequence ID" value="KGM12685.1"/>
    <property type="molecule type" value="Genomic_DNA"/>
</dbReference>
<dbReference type="RefSeq" id="WP_043602189.1">
    <property type="nucleotide sequence ID" value="NZ_AXCY01000002.1"/>
</dbReference>
<keyword evidence="2" id="KW-1185">Reference proteome</keyword>
<proteinExistence type="predicted"/>
<gene>
    <name evidence="1" type="ORF">N868_06970</name>
</gene>
<reference evidence="1 2" key="2">
    <citation type="journal article" date="2015" name="Stand. Genomic Sci.">
        <title>Draft genome sequence of Cellulomonas carbonis T26(T) and comparative analysis of six Cellulomonas genomes.</title>
        <authorList>
            <person name="Zhuang W."/>
            <person name="Zhang S."/>
            <person name="Xia X."/>
            <person name="Wang G."/>
        </authorList>
    </citation>
    <scope>NUCLEOTIDE SEQUENCE [LARGE SCALE GENOMIC DNA]</scope>
    <source>
        <strain evidence="1 2">T26</strain>
    </source>
</reference>
<protein>
    <submittedName>
        <fullName evidence="1">Uncharacterized protein</fullName>
    </submittedName>
</protein>